<dbReference type="AlphaFoldDB" id="A0A072P5X7"/>
<comment type="pathway">
    <text evidence="2">Secondary metabolite biosynthesis; terpenoid biosynthesis.</text>
</comment>
<organism evidence="8 9">
    <name type="scientific">Exophiala aquamarina CBS 119918</name>
    <dbReference type="NCBI Taxonomy" id="1182545"/>
    <lineage>
        <taxon>Eukaryota</taxon>
        <taxon>Fungi</taxon>
        <taxon>Dikarya</taxon>
        <taxon>Ascomycota</taxon>
        <taxon>Pezizomycotina</taxon>
        <taxon>Eurotiomycetes</taxon>
        <taxon>Chaetothyriomycetidae</taxon>
        <taxon>Chaetothyriales</taxon>
        <taxon>Herpotrichiellaceae</taxon>
        <taxon>Exophiala</taxon>
    </lineage>
</organism>
<dbReference type="VEuPathDB" id="FungiDB:A1O9_12923"/>
<sequence>MSEIADVAPKVAAAVAPQPEESIQMQANGVSRSNQVILQKYEQERNKRLRDDGNAQYIDPSLHPKLRQFQQDVWAKSLPNPGLDRARNGDKHKVVLLGAGFGGLSTAARLKQAGIDDVVLLDIAGGFGGTWYWNRYPGLMCDVESYIYMPLLEETGYIPKHKYSSGHELRQYAELLADTFQLRDKAIFQVKVETVKWDDENNHYVIDLTRLDGKGSLQILADFIVSNCGAINLPKMPDLPGMLDFAGHSFHTSRWDYSYTGGAPENPDLTNLQNKRVGIIGTGATLLDLSRGKILLTLLICLGATAVQAVSHLGKWAKELYVFQRTPSSVDVRNNRATDPEWFKKEVAGSGHGWQLRRQENFNLHVADVDPGVDMVDDAWTSMRTFSYVVGNPKINHMKDVPSFLAEAGAQDFPRQERIRKRVEEIVKDKATAEKLKPWYSGWCKRPCFHDDYLPTFNRPNVHLVDTDGKGVDKVTANGVVVAGKEYPLDLLIFGTGYWIKGAESPCGKANFKAYGKGGVSMDDKWAEQITTLHGLITNGFPNYFFPGPNQSGAAANMVYGMSTFADHLAYILTEAYKKSSGRPVLIEGEPDAMEDWSQQIVSKAVAFAALGGCTPSYLNGEGAVGKPMAPEVMAKAARAAVWGEGVQSYIDIVTKWRANGDLKGLKITPSVTA</sequence>
<evidence type="ECO:0000256" key="6">
    <source>
        <dbReference type="ARBA" id="ARBA00022857"/>
    </source>
</evidence>
<evidence type="ECO:0000256" key="3">
    <source>
        <dbReference type="ARBA" id="ARBA00010139"/>
    </source>
</evidence>
<evidence type="ECO:0000256" key="2">
    <source>
        <dbReference type="ARBA" id="ARBA00004721"/>
    </source>
</evidence>
<keyword evidence="4" id="KW-0285">Flavoprotein</keyword>
<evidence type="ECO:0000313" key="8">
    <source>
        <dbReference type="EMBL" id="KEF51020.1"/>
    </source>
</evidence>
<dbReference type="RefSeq" id="XP_013253610.1">
    <property type="nucleotide sequence ID" value="XM_013398156.1"/>
</dbReference>
<evidence type="ECO:0008006" key="10">
    <source>
        <dbReference type="Google" id="ProtNLM"/>
    </source>
</evidence>
<dbReference type="HOGENOM" id="CLU_006937_8_2_1"/>
<gene>
    <name evidence="8" type="ORF">A1O9_12923</name>
</gene>
<evidence type="ECO:0000256" key="5">
    <source>
        <dbReference type="ARBA" id="ARBA00022827"/>
    </source>
</evidence>
<keyword evidence="5" id="KW-0274">FAD</keyword>
<dbReference type="Pfam" id="PF13450">
    <property type="entry name" value="NAD_binding_8"/>
    <property type="match status" value="1"/>
</dbReference>
<dbReference type="Gene3D" id="3.50.50.60">
    <property type="entry name" value="FAD/NAD(P)-binding domain"/>
    <property type="match status" value="2"/>
</dbReference>
<comment type="cofactor">
    <cofactor evidence="1">
        <name>FAD</name>
        <dbReference type="ChEBI" id="CHEBI:57692"/>
    </cofactor>
</comment>
<dbReference type="InterPro" id="IPR050775">
    <property type="entry name" value="FAD-binding_Monooxygenases"/>
</dbReference>
<dbReference type="SUPFAM" id="SSF51905">
    <property type="entry name" value="FAD/NAD(P)-binding domain"/>
    <property type="match status" value="1"/>
</dbReference>
<evidence type="ECO:0000313" key="9">
    <source>
        <dbReference type="Proteomes" id="UP000027920"/>
    </source>
</evidence>
<dbReference type="Proteomes" id="UP000027920">
    <property type="component" value="Unassembled WGS sequence"/>
</dbReference>
<evidence type="ECO:0000256" key="1">
    <source>
        <dbReference type="ARBA" id="ARBA00001974"/>
    </source>
</evidence>
<keyword evidence="6" id="KW-0521">NADP</keyword>
<dbReference type="GeneID" id="25287817"/>
<protein>
    <recommendedName>
        <fullName evidence="10">FAD/NAD(P)-binding domain-containing protein</fullName>
    </recommendedName>
</protein>
<accession>A0A072P5X7</accession>
<proteinExistence type="inferred from homology"/>
<name>A0A072P5X7_9EURO</name>
<dbReference type="PANTHER" id="PTHR43098:SF2">
    <property type="entry name" value="FAD-BINDING MONOOXYGENASE AUSB-RELATED"/>
    <property type="match status" value="1"/>
</dbReference>
<dbReference type="GO" id="GO:0016491">
    <property type="term" value="F:oxidoreductase activity"/>
    <property type="evidence" value="ECO:0007669"/>
    <property type="project" value="UniProtKB-KW"/>
</dbReference>
<keyword evidence="9" id="KW-1185">Reference proteome</keyword>
<reference evidence="8 9" key="1">
    <citation type="submission" date="2013-03" db="EMBL/GenBank/DDBJ databases">
        <title>The Genome Sequence of Exophiala aquamarina CBS 119918.</title>
        <authorList>
            <consortium name="The Broad Institute Genomics Platform"/>
            <person name="Cuomo C."/>
            <person name="de Hoog S."/>
            <person name="Gorbushina A."/>
            <person name="Walker B."/>
            <person name="Young S.K."/>
            <person name="Zeng Q."/>
            <person name="Gargeya S."/>
            <person name="Fitzgerald M."/>
            <person name="Haas B."/>
            <person name="Abouelleil A."/>
            <person name="Allen A.W."/>
            <person name="Alvarado L."/>
            <person name="Arachchi H.M."/>
            <person name="Berlin A.M."/>
            <person name="Chapman S.B."/>
            <person name="Gainer-Dewar J."/>
            <person name="Goldberg J."/>
            <person name="Griggs A."/>
            <person name="Gujja S."/>
            <person name="Hansen M."/>
            <person name="Howarth C."/>
            <person name="Imamovic A."/>
            <person name="Ireland A."/>
            <person name="Larimer J."/>
            <person name="McCowan C."/>
            <person name="Murphy C."/>
            <person name="Pearson M."/>
            <person name="Poon T.W."/>
            <person name="Priest M."/>
            <person name="Roberts A."/>
            <person name="Saif S."/>
            <person name="Shea T."/>
            <person name="Sisk P."/>
            <person name="Sykes S."/>
            <person name="Wortman J."/>
            <person name="Nusbaum C."/>
            <person name="Birren B."/>
        </authorList>
    </citation>
    <scope>NUCLEOTIDE SEQUENCE [LARGE SCALE GENOMIC DNA]</scope>
    <source>
        <strain evidence="8 9">CBS 119918</strain>
    </source>
</reference>
<comment type="caution">
    <text evidence="8">The sequence shown here is derived from an EMBL/GenBank/DDBJ whole genome shotgun (WGS) entry which is preliminary data.</text>
</comment>
<dbReference type="InterPro" id="IPR036188">
    <property type="entry name" value="FAD/NAD-bd_sf"/>
</dbReference>
<keyword evidence="7" id="KW-0560">Oxidoreductase</keyword>
<dbReference type="PANTHER" id="PTHR43098">
    <property type="entry name" value="L-ORNITHINE N(5)-MONOOXYGENASE-RELATED"/>
    <property type="match status" value="1"/>
</dbReference>
<evidence type="ECO:0000256" key="4">
    <source>
        <dbReference type="ARBA" id="ARBA00022630"/>
    </source>
</evidence>
<dbReference type="OrthoDB" id="66881at2759"/>
<comment type="similarity">
    <text evidence="3">Belongs to the FAD-binding monooxygenase family.</text>
</comment>
<dbReference type="EMBL" id="AMGV01000033">
    <property type="protein sequence ID" value="KEF51020.1"/>
    <property type="molecule type" value="Genomic_DNA"/>
</dbReference>
<evidence type="ECO:0000256" key="7">
    <source>
        <dbReference type="ARBA" id="ARBA00023002"/>
    </source>
</evidence>